<name>A0A1I5JJ85_9GAMM</name>
<evidence type="ECO:0000256" key="4">
    <source>
        <dbReference type="HAMAP-Rule" id="MF_01384"/>
    </source>
</evidence>
<dbReference type="Pfam" id="PF01774">
    <property type="entry name" value="UreD"/>
    <property type="match status" value="1"/>
</dbReference>
<comment type="function">
    <text evidence="4">Required for maturation of urease via the functional incorporation of the urease nickel metallocenter.</text>
</comment>
<keyword evidence="3 4" id="KW-0143">Chaperone</keyword>
<accession>A0A1I5JJ85</accession>
<evidence type="ECO:0000256" key="1">
    <source>
        <dbReference type="ARBA" id="ARBA00007177"/>
    </source>
</evidence>
<dbReference type="HAMAP" id="MF_01384">
    <property type="entry name" value="UreD"/>
    <property type="match status" value="1"/>
</dbReference>
<dbReference type="STRING" id="1121869.SAMN03084138_00233"/>
<dbReference type="AlphaFoldDB" id="A0A1I5JJ85"/>
<comment type="similarity">
    <text evidence="1 4">Belongs to the UreD family.</text>
</comment>
<comment type="subcellular location">
    <subcellularLocation>
        <location evidence="4">Cytoplasm</location>
    </subcellularLocation>
</comment>
<dbReference type="EMBL" id="FOWR01000001">
    <property type="protein sequence ID" value="SFO72739.1"/>
    <property type="molecule type" value="Genomic_DNA"/>
</dbReference>
<dbReference type="GO" id="GO:0005737">
    <property type="term" value="C:cytoplasm"/>
    <property type="evidence" value="ECO:0007669"/>
    <property type="project" value="UniProtKB-SubCell"/>
</dbReference>
<dbReference type="GeneID" id="35873564"/>
<dbReference type="GO" id="GO:0016151">
    <property type="term" value="F:nickel cation binding"/>
    <property type="evidence" value="ECO:0007669"/>
    <property type="project" value="UniProtKB-UniRule"/>
</dbReference>
<dbReference type="PANTHER" id="PTHR33643">
    <property type="entry name" value="UREASE ACCESSORY PROTEIN D"/>
    <property type="match status" value="1"/>
</dbReference>
<gene>
    <name evidence="4" type="primary">ureD</name>
    <name evidence="5" type="ORF">SAMN03084138_00233</name>
</gene>
<keyword evidence="2 4" id="KW-0996">Nickel insertion</keyword>
<dbReference type="RefSeq" id="WP_074924952.1">
    <property type="nucleotide sequence ID" value="NZ_FOWR01000001.1"/>
</dbReference>
<organism evidence="5 6">
    <name type="scientific">Enterovibrio norvegicus DSM 15893</name>
    <dbReference type="NCBI Taxonomy" id="1121869"/>
    <lineage>
        <taxon>Bacteria</taxon>
        <taxon>Pseudomonadati</taxon>
        <taxon>Pseudomonadota</taxon>
        <taxon>Gammaproteobacteria</taxon>
        <taxon>Vibrionales</taxon>
        <taxon>Vibrionaceae</taxon>
        <taxon>Enterovibrio</taxon>
    </lineage>
</organism>
<dbReference type="PANTHER" id="PTHR33643:SF1">
    <property type="entry name" value="UREASE ACCESSORY PROTEIN D"/>
    <property type="match status" value="1"/>
</dbReference>
<evidence type="ECO:0000256" key="2">
    <source>
        <dbReference type="ARBA" id="ARBA00022988"/>
    </source>
</evidence>
<dbReference type="Proteomes" id="UP000182692">
    <property type="component" value="Unassembled WGS sequence"/>
</dbReference>
<evidence type="ECO:0000256" key="3">
    <source>
        <dbReference type="ARBA" id="ARBA00023186"/>
    </source>
</evidence>
<sequence>MTQVTQCEDIKNDEATEQAFAATSLPVRGWEAELVLGYEVSRDKTVLRHSSHRGPLAIQRALYPEGGVCHSHVLHPPGGVVGGDSLDVKVTASDEAQVLLTTPGATRFYRSDGRIATLEQHFNVGESARLEWVPLENIAFPGAILATQTDFRLSSSCQFIGWDIWTLGQPATQTPFGHGDLNGLTRVFVDDALLLCERLRVNAESQRFPASSLRHLPVCGTLIMYDGKAEQGYSDSQGHTLCERLVAWWEEQRADFQLRDPALTVGFTVCDGLLIVRALGEQTEALFAVFTHLWQCVRHEWTGVIPDIPRIWRT</sequence>
<dbReference type="InterPro" id="IPR002669">
    <property type="entry name" value="UreD"/>
</dbReference>
<evidence type="ECO:0000313" key="5">
    <source>
        <dbReference type="EMBL" id="SFO72739.1"/>
    </source>
</evidence>
<evidence type="ECO:0000313" key="6">
    <source>
        <dbReference type="Proteomes" id="UP000182692"/>
    </source>
</evidence>
<protein>
    <recommendedName>
        <fullName evidence="4">Urease accessory protein UreD</fullName>
    </recommendedName>
</protein>
<comment type="subunit">
    <text evidence="4">UreD, UreF and UreG form a complex that acts as a GTP-hydrolysis-dependent molecular chaperone, activating the urease apoprotein by helping to assemble the nickel containing metallocenter of UreC. The UreE protein probably delivers the nickel.</text>
</comment>
<dbReference type="OrthoDB" id="9798842at2"/>
<keyword evidence="4" id="KW-0963">Cytoplasm</keyword>
<reference evidence="5 6" key="1">
    <citation type="submission" date="2016-10" db="EMBL/GenBank/DDBJ databases">
        <authorList>
            <person name="de Groot N.N."/>
        </authorList>
    </citation>
    <scope>NUCLEOTIDE SEQUENCE [LARGE SCALE GENOMIC DNA]</scope>
    <source>
        <strain evidence="5 6">DSM 15893</strain>
    </source>
</reference>
<proteinExistence type="inferred from homology"/>